<evidence type="ECO:0000313" key="1">
    <source>
        <dbReference type="EMBL" id="OXB26887.1"/>
    </source>
</evidence>
<protein>
    <recommendedName>
        <fullName evidence="3">Glucuronide transporter</fullName>
    </recommendedName>
</protein>
<dbReference type="Proteomes" id="UP000198358">
    <property type="component" value="Unassembled WGS sequence"/>
</dbReference>
<dbReference type="EMBL" id="NEDR01000002">
    <property type="protein sequence ID" value="OXB26887.1"/>
    <property type="molecule type" value="Genomic_DNA"/>
</dbReference>
<sequence>MLLAFVIIWFYPLTDKKFKEIVVEIDNRKKVQQQLISDITN</sequence>
<evidence type="ECO:0008006" key="3">
    <source>
        <dbReference type="Google" id="ProtNLM"/>
    </source>
</evidence>
<dbReference type="AlphaFoldDB" id="A0AB36PB50"/>
<gene>
    <name evidence="1" type="ORF">SF301_3315</name>
</gene>
<proteinExistence type="predicted"/>
<evidence type="ECO:0000313" key="2">
    <source>
        <dbReference type="Proteomes" id="UP000198358"/>
    </source>
</evidence>
<accession>A0AB36PB50</accession>
<organism evidence="1 2">
    <name type="scientific">Shigella flexneri 2a str. 301</name>
    <dbReference type="NCBI Taxonomy" id="198214"/>
    <lineage>
        <taxon>Bacteria</taxon>
        <taxon>Pseudomonadati</taxon>
        <taxon>Pseudomonadota</taxon>
        <taxon>Gammaproteobacteria</taxon>
        <taxon>Enterobacterales</taxon>
        <taxon>Enterobacteriaceae</taxon>
        <taxon>Shigella</taxon>
    </lineage>
</organism>
<comment type="caution">
    <text evidence="1">The sequence shown here is derived from an EMBL/GenBank/DDBJ whole genome shotgun (WGS) entry which is preliminary data.</text>
</comment>
<reference evidence="1 2" key="1">
    <citation type="submission" date="2017-04" db="EMBL/GenBank/DDBJ databases">
        <title>Shigella flexneri 2a str. 301 Sequencing.</title>
        <authorList>
            <person name="Zhu Z."/>
        </authorList>
    </citation>
    <scope>NUCLEOTIDE SEQUENCE [LARGE SCALE GENOMIC DNA]</scope>
    <source>
        <strain evidence="1 2">301</strain>
    </source>
</reference>
<name>A0AB36PB50_SHIFL</name>